<dbReference type="GO" id="GO:0005634">
    <property type="term" value="C:nucleus"/>
    <property type="evidence" value="ECO:0007669"/>
    <property type="project" value="UniProtKB-SubCell"/>
</dbReference>
<evidence type="ECO:0000256" key="1">
    <source>
        <dbReference type="ARBA" id="ARBA00004123"/>
    </source>
</evidence>
<keyword evidence="5" id="KW-0539">Nucleus</keyword>
<dbReference type="SUPFAM" id="SSF56235">
    <property type="entry name" value="N-terminal nucleophile aminohydrolases (Ntn hydrolases)"/>
    <property type="match status" value="1"/>
</dbReference>
<keyword evidence="3" id="KW-0647">Proteasome</keyword>
<dbReference type="PANTHER" id="PTHR32194">
    <property type="entry name" value="METALLOPROTEASE TLDD"/>
    <property type="match status" value="1"/>
</dbReference>
<evidence type="ECO:0000313" key="6">
    <source>
        <dbReference type="EMBL" id="CAH6790041.1"/>
    </source>
</evidence>
<accession>A0AAU9ZBI6</accession>
<proteinExistence type="predicted"/>
<keyword evidence="2" id="KW-0963">Cytoplasm</keyword>
<comment type="subcellular location">
    <subcellularLocation>
        <location evidence="1">Nucleus</location>
    </subcellularLocation>
</comment>
<dbReference type="Proteomes" id="UP001152836">
    <property type="component" value="Unassembled WGS sequence"/>
</dbReference>
<dbReference type="InterPro" id="IPR029055">
    <property type="entry name" value="Ntn_hydrolases_N"/>
</dbReference>
<dbReference type="AlphaFoldDB" id="A0AAU9ZBI6"/>
<gene>
    <name evidence="6" type="primary">Psmb9</name>
    <name evidence="6" type="ORF">PHOROB_LOCUS7433</name>
</gene>
<dbReference type="InterPro" id="IPR023333">
    <property type="entry name" value="Proteasome_suB-type"/>
</dbReference>
<evidence type="ECO:0000256" key="3">
    <source>
        <dbReference type="ARBA" id="ARBA00022942"/>
    </source>
</evidence>
<dbReference type="Gene3D" id="3.60.20.10">
    <property type="entry name" value="Glutamine Phosphoribosylpyrophosphate, subunit 1, domain 1"/>
    <property type="match status" value="1"/>
</dbReference>
<protein>
    <submittedName>
        <fullName evidence="6">Psmb9 protein</fullName>
    </submittedName>
</protein>
<dbReference type="InterPro" id="IPR001353">
    <property type="entry name" value="Proteasome_sua/b"/>
</dbReference>
<dbReference type="PANTHER" id="PTHR32194:SF12">
    <property type="entry name" value="PROTEASOME SUBUNIT BETA"/>
    <property type="match status" value="1"/>
</dbReference>
<evidence type="ECO:0000256" key="4">
    <source>
        <dbReference type="ARBA" id="ARBA00023145"/>
    </source>
</evidence>
<evidence type="ECO:0000256" key="5">
    <source>
        <dbReference type="ARBA" id="ARBA00023242"/>
    </source>
</evidence>
<dbReference type="PROSITE" id="PS00854">
    <property type="entry name" value="PROTEASOME_BETA_1"/>
    <property type="match status" value="1"/>
</dbReference>
<sequence length="138" mass="14476">MLRTAAPTTGLFRTGEVHTGTTIMAVEFDGGVVVGSDSRVSAGEAVVNRVFDKLSPLHQRIYCALSGSAADAQAIADMAAYQLELHGYIAPGPDCPPSKTPQLCDFASFELALGYLEAGALLLRRDSQSNDSASPMEA</sequence>
<dbReference type="Pfam" id="PF00227">
    <property type="entry name" value="Proteasome"/>
    <property type="match status" value="1"/>
</dbReference>
<keyword evidence="7" id="KW-1185">Reference proteome</keyword>
<comment type="caution">
    <text evidence="6">The sequence shown here is derived from an EMBL/GenBank/DDBJ whole genome shotgun (WGS) entry which is preliminary data.</text>
</comment>
<reference evidence="6" key="1">
    <citation type="submission" date="2022-06" db="EMBL/GenBank/DDBJ databases">
        <authorList>
            <person name="Andreotti S."/>
            <person name="Wyler E."/>
        </authorList>
    </citation>
    <scope>NUCLEOTIDE SEQUENCE</scope>
</reference>
<keyword evidence="4" id="KW-0865">Zymogen</keyword>
<dbReference type="GO" id="GO:0005839">
    <property type="term" value="C:proteasome core complex"/>
    <property type="evidence" value="ECO:0007669"/>
    <property type="project" value="InterPro"/>
</dbReference>
<organism evidence="6 7">
    <name type="scientific">Phodopus roborovskii</name>
    <name type="common">Roborovski's desert hamster</name>
    <name type="synonym">Cricetulus roborovskii</name>
    <dbReference type="NCBI Taxonomy" id="109678"/>
    <lineage>
        <taxon>Eukaryota</taxon>
        <taxon>Metazoa</taxon>
        <taxon>Chordata</taxon>
        <taxon>Craniata</taxon>
        <taxon>Vertebrata</taxon>
        <taxon>Euteleostomi</taxon>
        <taxon>Mammalia</taxon>
        <taxon>Eutheria</taxon>
        <taxon>Euarchontoglires</taxon>
        <taxon>Glires</taxon>
        <taxon>Rodentia</taxon>
        <taxon>Myomorpha</taxon>
        <taxon>Muroidea</taxon>
        <taxon>Cricetidae</taxon>
        <taxon>Cricetinae</taxon>
        <taxon>Phodopus</taxon>
    </lineage>
</organism>
<dbReference type="GO" id="GO:0051603">
    <property type="term" value="P:proteolysis involved in protein catabolic process"/>
    <property type="evidence" value="ECO:0007669"/>
    <property type="project" value="InterPro"/>
</dbReference>
<name>A0AAU9ZBI6_PHORO</name>
<evidence type="ECO:0000313" key="7">
    <source>
        <dbReference type="Proteomes" id="UP001152836"/>
    </source>
</evidence>
<dbReference type="EMBL" id="CALSGD010001418">
    <property type="protein sequence ID" value="CAH6790041.1"/>
    <property type="molecule type" value="Genomic_DNA"/>
</dbReference>
<dbReference type="InterPro" id="IPR016050">
    <property type="entry name" value="Proteasome_bsu_CS"/>
</dbReference>
<evidence type="ECO:0000256" key="2">
    <source>
        <dbReference type="ARBA" id="ARBA00022490"/>
    </source>
</evidence>
<dbReference type="GO" id="GO:0005737">
    <property type="term" value="C:cytoplasm"/>
    <property type="evidence" value="ECO:0007669"/>
    <property type="project" value="TreeGrafter"/>
</dbReference>